<evidence type="ECO:0000313" key="4">
    <source>
        <dbReference type="Proteomes" id="UP000319499"/>
    </source>
</evidence>
<proteinExistence type="inferred from homology"/>
<dbReference type="InterPro" id="IPR017870">
    <property type="entry name" value="FeS_cluster_insertion_CS"/>
</dbReference>
<accession>A0A563DHI0</accession>
<evidence type="ECO:0000256" key="1">
    <source>
        <dbReference type="ARBA" id="ARBA00006718"/>
    </source>
</evidence>
<organism evidence="3 4">
    <name type="scientific">Apibacter muscae</name>
    <dbReference type="NCBI Taxonomy" id="2509004"/>
    <lineage>
        <taxon>Bacteria</taxon>
        <taxon>Pseudomonadati</taxon>
        <taxon>Bacteroidota</taxon>
        <taxon>Flavobacteriia</taxon>
        <taxon>Flavobacteriales</taxon>
        <taxon>Weeksellaceae</taxon>
        <taxon>Apibacter</taxon>
    </lineage>
</organism>
<dbReference type="GO" id="GO:0005737">
    <property type="term" value="C:cytoplasm"/>
    <property type="evidence" value="ECO:0007669"/>
    <property type="project" value="TreeGrafter"/>
</dbReference>
<dbReference type="PROSITE" id="PS01152">
    <property type="entry name" value="HESB"/>
    <property type="match status" value="1"/>
</dbReference>
<dbReference type="SUPFAM" id="SSF89360">
    <property type="entry name" value="HesB-like domain"/>
    <property type="match status" value="1"/>
</dbReference>
<name>A0A563DHI0_9FLAO</name>
<dbReference type="PANTHER" id="PTHR10072:SF41">
    <property type="entry name" value="IRON-SULFUR CLUSTER ASSEMBLY 1 HOMOLOG, MITOCHONDRIAL"/>
    <property type="match status" value="1"/>
</dbReference>
<dbReference type="InterPro" id="IPR000361">
    <property type="entry name" value="ATAP_core_dom"/>
</dbReference>
<dbReference type="RefSeq" id="WP_146261659.1">
    <property type="nucleotide sequence ID" value="NZ_SELG01000029.1"/>
</dbReference>
<gene>
    <name evidence="3" type="ORF">ETU09_03540</name>
</gene>
<dbReference type="Proteomes" id="UP000319499">
    <property type="component" value="Unassembled WGS sequence"/>
</dbReference>
<evidence type="ECO:0000313" key="3">
    <source>
        <dbReference type="EMBL" id="TWP29303.1"/>
    </source>
</evidence>
<reference evidence="3 4" key="1">
    <citation type="submission" date="2019-02" db="EMBL/GenBank/DDBJ databases">
        <title>Apibacter muscae sp. nov.: a novel member of the house fly microbiota.</title>
        <authorList>
            <person name="Park R."/>
        </authorList>
    </citation>
    <scope>NUCLEOTIDE SEQUENCE [LARGE SCALE GENOMIC DNA]</scope>
    <source>
        <strain evidence="3 4">AL1</strain>
    </source>
</reference>
<comment type="caution">
    <text evidence="3">The sequence shown here is derived from an EMBL/GenBank/DDBJ whole genome shotgun (WGS) entry which is preliminary data.</text>
</comment>
<sequence>MIKVSPEAEKKIIELMKEDNFDHLKDFVRVGVESGGCSGLSYKLTFDHQQKPEDKLFEDKGIKILVDKKSFLYLIGTTLEYSGGLNGKGFVFNNPNAQRTCGCGESFSV</sequence>
<comment type="similarity">
    <text evidence="1">Belongs to the HesB/IscA family.</text>
</comment>
<dbReference type="Pfam" id="PF01521">
    <property type="entry name" value="Fe-S_biosyn"/>
    <property type="match status" value="1"/>
</dbReference>
<dbReference type="InterPro" id="IPR016092">
    <property type="entry name" value="ATAP"/>
</dbReference>
<dbReference type="Gene3D" id="2.60.300.12">
    <property type="entry name" value="HesB-like domain"/>
    <property type="match status" value="1"/>
</dbReference>
<dbReference type="InterPro" id="IPR050322">
    <property type="entry name" value="Fe-S_cluster_asmbl/transfer"/>
</dbReference>
<protein>
    <submittedName>
        <fullName evidence="3">Iron-sulfur cluster assembly accessory protein</fullName>
    </submittedName>
</protein>
<dbReference type="OrthoDB" id="9801228at2"/>
<dbReference type="EMBL" id="SELH01000015">
    <property type="protein sequence ID" value="TWP29303.1"/>
    <property type="molecule type" value="Genomic_DNA"/>
</dbReference>
<dbReference type="GO" id="GO:0016226">
    <property type="term" value="P:iron-sulfur cluster assembly"/>
    <property type="evidence" value="ECO:0007669"/>
    <property type="project" value="InterPro"/>
</dbReference>
<dbReference type="AlphaFoldDB" id="A0A563DHI0"/>
<dbReference type="PANTHER" id="PTHR10072">
    <property type="entry name" value="IRON-SULFUR CLUSTER ASSEMBLY PROTEIN"/>
    <property type="match status" value="1"/>
</dbReference>
<evidence type="ECO:0000259" key="2">
    <source>
        <dbReference type="Pfam" id="PF01521"/>
    </source>
</evidence>
<dbReference type="GO" id="GO:0051537">
    <property type="term" value="F:2 iron, 2 sulfur cluster binding"/>
    <property type="evidence" value="ECO:0007669"/>
    <property type="project" value="TreeGrafter"/>
</dbReference>
<dbReference type="NCBIfam" id="TIGR00049">
    <property type="entry name" value="iron-sulfur cluster assembly accessory protein"/>
    <property type="match status" value="1"/>
</dbReference>
<feature type="domain" description="Core" evidence="2">
    <location>
        <begin position="2"/>
        <end position="105"/>
    </location>
</feature>
<dbReference type="InterPro" id="IPR035903">
    <property type="entry name" value="HesB-like_dom_sf"/>
</dbReference>
<keyword evidence="4" id="KW-1185">Reference proteome</keyword>